<feature type="compositionally biased region" description="Polar residues" evidence="1">
    <location>
        <begin position="204"/>
        <end position="216"/>
    </location>
</feature>
<name>A0ABQ8AZH2_BRANA</name>
<protein>
    <submittedName>
        <fullName evidence="2">Uncharacterized protein</fullName>
    </submittedName>
</protein>
<proteinExistence type="predicted"/>
<dbReference type="Proteomes" id="UP000824890">
    <property type="component" value="Unassembled WGS sequence"/>
</dbReference>
<reference evidence="2 3" key="1">
    <citation type="submission" date="2021-05" db="EMBL/GenBank/DDBJ databases">
        <title>Genome Assembly of Synthetic Allotetraploid Brassica napus Reveals Homoeologous Exchanges between Subgenomes.</title>
        <authorList>
            <person name="Davis J.T."/>
        </authorList>
    </citation>
    <scope>NUCLEOTIDE SEQUENCE [LARGE SCALE GENOMIC DNA]</scope>
    <source>
        <strain evidence="3">cv. Da-Ae</strain>
        <tissue evidence="2">Seedling</tissue>
    </source>
</reference>
<accession>A0ABQ8AZH2</accession>
<gene>
    <name evidence="2" type="ORF">HID58_047494</name>
</gene>
<evidence type="ECO:0000256" key="1">
    <source>
        <dbReference type="SAM" id="MobiDB-lite"/>
    </source>
</evidence>
<comment type="caution">
    <text evidence="2">The sequence shown here is derived from an EMBL/GenBank/DDBJ whole genome shotgun (WGS) entry which is preliminary data.</text>
</comment>
<evidence type="ECO:0000313" key="2">
    <source>
        <dbReference type="EMBL" id="KAH0897926.1"/>
    </source>
</evidence>
<evidence type="ECO:0000313" key="3">
    <source>
        <dbReference type="Proteomes" id="UP000824890"/>
    </source>
</evidence>
<feature type="region of interest" description="Disordered" evidence="1">
    <location>
        <begin position="45"/>
        <end position="131"/>
    </location>
</feature>
<sequence length="454" mass="51458">MTREATLPQHGVIWIWQQRMRLSASQHEEREKKIKEFRELNASASQAHTYQALAGPGGGDYKGSAPSNKRPRSPNCEANQRSPKRGGFPGQSRDGKRQKESDNYWTSKAFANCDGPSKTMERRREEREVRIPRYNQNSTVWNRLEGRVDGKDRKTAEAYNSRLRQGSMDQERGSEPYSWKERHYSHKSQASHQVRRPRAEVNEGKSSSPSRTVTNPKHQRTHTPKKADSQQTISGGLHERSSMGGKVLEFWWYIKTKPPKKDEDVSKEKQPYRKNQLPILLPPQTMLTRDIGTVVFRKERTHLTPIAPRFVSSPLRLRDEPEEPCLDLVTLMKSSHIDDMVLTREEEAEVDKLAEEFGDAVMDETMVQNDDLLVDEPGYDAEIIAISQLSLANDVNNDNSVTSEAAKAPQPTKTTLPIGTSQGKMGGTKEKKKTIQSMELKGAQASKKLNALRG</sequence>
<feature type="region of interest" description="Disordered" evidence="1">
    <location>
        <begin position="152"/>
        <end position="240"/>
    </location>
</feature>
<feature type="compositionally biased region" description="Basic and acidic residues" evidence="1">
    <location>
        <begin position="93"/>
        <end position="102"/>
    </location>
</feature>
<keyword evidence="3" id="KW-1185">Reference proteome</keyword>
<dbReference type="EMBL" id="JAGKQM010000012">
    <property type="protein sequence ID" value="KAH0897926.1"/>
    <property type="molecule type" value="Genomic_DNA"/>
</dbReference>
<feature type="region of interest" description="Disordered" evidence="1">
    <location>
        <begin position="401"/>
        <end position="454"/>
    </location>
</feature>
<feature type="non-terminal residue" evidence="2">
    <location>
        <position position="454"/>
    </location>
</feature>
<feature type="compositionally biased region" description="Basic and acidic residues" evidence="1">
    <location>
        <begin position="119"/>
        <end position="131"/>
    </location>
</feature>
<organism evidence="2 3">
    <name type="scientific">Brassica napus</name>
    <name type="common">Rape</name>
    <dbReference type="NCBI Taxonomy" id="3708"/>
    <lineage>
        <taxon>Eukaryota</taxon>
        <taxon>Viridiplantae</taxon>
        <taxon>Streptophyta</taxon>
        <taxon>Embryophyta</taxon>
        <taxon>Tracheophyta</taxon>
        <taxon>Spermatophyta</taxon>
        <taxon>Magnoliopsida</taxon>
        <taxon>eudicotyledons</taxon>
        <taxon>Gunneridae</taxon>
        <taxon>Pentapetalae</taxon>
        <taxon>rosids</taxon>
        <taxon>malvids</taxon>
        <taxon>Brassicales</taxon>
        <taxon>Brassicaceae</taxon>
        <taxon>Brassiceae</taxon>
        <taxon>Brassica</taxon>
    </lineage>
</organism>
<feature type="compositionally biased region" description="Basic and acidic residues" evidence="1">
    <location>
        <begin position="169"/>
        <end position="182"/>
    </location>
</feature>
<feature type="compositionally biased region" description="Polar residues" evidence="1">
    <location>
        <begin position="411"/>
        <end position="422"/>
    </location>
</feature>